<dbReference type="EMBL" id="JAGGKX010000009">
    <property type="protein sequence ID" value="MBP1969949.1"/>
    <property type="molecule type" value="Genomic_DNA"/>
</dbReference>
<name>A0ABS4IG80_9BACI</name>
<keyword evidence="2" id="KW-1185">Reference proteome</keyword>
<reference evidence="1 2" key="1">
    <citation type="submission" date="2021-03" db="EMBL/GenBank/DDBJ databases">
        <title>Genomic Encyclopedia of Type Strains, Phase IV (KMG-IV): sequencing the most valuable type-strain genomes for metagenomic binning, comparative biology and taxonomic classification.</title>
        <authorList>
            <person name="Goeker M."/>
        </authorList>
    </citation>
    <scope>NUCLEOTIDE SEQUENCE [LARGE SCALE GENOMIC DNA]</scope>
    <source>
        <strain evidence="1 2">DSM 25609</strain>
    </source>
</reference>
<gene>
    <name evidence="1" type="ORF">J2Z83_002057</name>
</gene>
<dbReference type="Proteomes" id="UP001519345">
    <property type="component" value="Unassembled WGS sequence"/>
</dbReference>
<protein>
    <submittedName>
        <fullName evidence="1">Cytosine/adenosine deaminase-related metal-dependent hydrolase</fullName>
    </submittedName>
</protein>
<comment type="caution">
    <text evidence="1">The sequence shown here is derived from an EMBL/GenBank/DDBJ whole genome shotgun (WGS) entry which is preliminary data.</text>
</comment>
<sequence length="55" mass="6169">MLQSLIYSPLSMVFLSKVKDVDTVLVAGKFIKQHGKLIDVFGYRTPVKFHTISAT</sequence>
<keyword evidence="1" id="KW-0378">Hydrolase</keyword>
<organism evidence="1 2">
    <name type="scientific">Virgibacillus natechei</name>
    <dbReference type="NCBI Taxonomy" id="1216297"/>
    <lineage>
        <taxon>Bacteria</taxon>
        <taxon>Bacillati</taxon>
        <taxon>Bacillota</taxon>
        <taxon>Bacilli</taxon>
        <taxon>Bacillales</taxon>
        <taxon>Bacillaceae</taxon>
        <taxon>Virgibacillus</taxon>
    </lineage>
</organism>
<dbReference type="GO" id="GO:0016787">
    <property type="term" value="F:hydrolase activity"/>
    <property type="evidence" value="ECO:0007669"/>
    <property type="project" value="UniProtKB-KW"/>
</dbReference>
<proteinExistence type="predicted"/>
<accession>A0ABS4IG80</accession>
<evidence type="ECO:0000313" key="2">
    <source>
        <dbReference type="Proteomes" id="UP001519345"/>
    </source>
</evidence>
<evidence type="ECO:0000313" key="1">
    <source>
        <dbReference type="EMBL" id="MBP1969949.1"/>
    </source>
</evidence>